<dbReference type="RefSeq" id="WP_132201835.1">
    <property type="nucleotide sequence ID" value="NZ_JAOQNO010000001.1"/>
</dbReference>
<dbReference type="OrthoDB" id="9805307at2"/>
<dbReference type="PANTHER" id="PTHR42796">
    <property type="entry name" value="FUMARYLACETOACETATE HYDROLASE DOMAIN-CONTAINING PROTEIN 2A-RELATED"/>
    <property type="match status" value="1"/>
</dbReference>
<protein>
    <submittedName>
        <fullName evidence="4">2-keto-4-pentenoate hydratase/2-oxohepta-3-ene-1,7-dioic acid hydratase in catechol pathway</fullName>
    </submittedName>
</protein>
<dbReference type="InterPro" id="IPR051121">
    <property type="entry name" value="FAH"/>
</dbReference>
<evidence type="ECO:0000259" key="3">
    <source>
        <dbReference type="Pfam" id="PF01557"/>
    </source>
</evidence>
<dbReference type="GO" id="GO:0019752">
    <property type="term" value="P:carboxylic acid metabolic process"/>
    <property type="evidence" value="ECO:0007669"/>
    <property type="project" value="UniProtKB-ARBA"/>
</dbReference>
<gene>
    <name evidence="4" type="ORF">EDF62_0381</name>
</gene>
<sequence>MHLGTIRTGDGDTRAAVREDSDWILLDAADVGALITDPQWRDRAKTALANPATARVPERDAVLAAPIQRPAKIVCCGLNYHDHIVETGRDIPEYPTLFAKFADTLTDPAADIVIDGSAQVDWEAELVVVMGAPLRRGTREEAETAILGYTVANDISCRDWQARTLQWFQGKAWDGTTPIGPVVVTADTISPSTGLDITCEIDGEVVQRSTTRELVFDAATLAAYVSQFTELSPGDLILTGTPGGVGLGANPPRWLADGQVLTTTIEGIGTLQNTMRITAPDDQGSPA</sequence>
<evidence type="ECO:0000256" key="2">
    <source>
        <dbReference type="ARBA" id="ARBA00022723"/>
    </source>
</evidence>
<evidence type="ECO:0000313" key="5">
    <source>
        <dbReference type="Proteomes" id="UP000295601"/>
    </source>
</evidence>
<dbReference type="Proteomes" id="UP000295601">
    <property type="component" value="Unassembled WGS sequence"/>
</dbReference>
<comment type="similarity">
    <text evidence="1">Belongs to the FAH family.</text>
</comment>
<dbReference type="Gene3D" id="3.90.850.10">
    <property type="entry name" value="Fumarylacetoacetase-like, C-terminal domain"/>
    <property type="match status" value="1"/>
</dbReference>
<dbReference type="AlphaFoldDB" id="A0A4R6S8Q9"/>
<evidence type="ECO:0000256" key="1">
    <source>
        <dbReference type="ARBA" id="ARBA00010211"/>
    </source>
</evidence>
<accession>A0A4R6S8Q9</accession>
<dbReference type="PANTHER" id="PTHR42796:SF4">
    <property type="entry name" value="FUMARYLACETOACETATE HYDROLASE DOMAIN-CONTAINING PROTEIN 2A"/>
    <property type="match status" value="1"/>
</dbReference>
<dbReference type="SUPFAM" id="SSF56529">
    <property type="entry name" value="FAH"/>
    <property type="match status" value="1"/>
</dbReference>
<organism evidence="4 5">
    <name type="scientific">Leucobacter luti</name>
    <dbReference type="NCBI Taxonomy" id="340320"/>
    <lineage>
        <taxon>Bacteria</taxon>
        <taxon>Bacillati</taxon>
        <taxon>Actinomycetota</taxon>
        <taxon>Actinomycetes</taxon>
        <taxon>Micrococcales</taxon>
        <taxon>Microbacteriaceae</taxon>
        <taxon>Leucobacter</taxon>
    </lineage>
</organism>
<dbReference type="GO" id="GO:0016853">
    <property type="term" value="F:isomerase activity"/>
    <property type="evidence" value="ECO:0007669"/>
    <property type="project" value="UniProtKB-ARBA"/>
</dbReference>
<dbReference type="InterPro" id="IPR011234">
    <property type="entry name" value="Fumarylacetoacetase-like_C"/>
</dbReference>
<reference evidence="4 5" key="1">
    <citation type="submission" date="2019-03" db="EMBL/GenBank/DDBJ databases">
        <title>Genomic analyses of the natural microbiome of Caenorhabditis elegans.</title>
        <authorList>
            <person name="Samuel B."/>
        </authorList>
    </citation>
    <scope>NUCLEOTIDE SEQUENCE [LARGE SCALE GENOMIC DNA]</scope>
    <source>
        <strain evidence="4 5">JUb18</strain>
    </source>
</reference>
<dbReference type="EMBL" id="SNYA01000001">
    <property type="protein sequence ID" value="TDP95687.1"/>
    <property type="molecule type" value="Genomic_DNA"/>
</dbReference>
<keyword evidence="2" id="KW-0479">Metal-binding</keyword>
<proteinExistence type="inferred from homology"/>
<dbReference type="Pfam" id="PF01557">
    <property type="entry name" value="FAA_hydrolase"/>
    <property type="match status" value="1"/>
</dbReference>
<comment type="caution">
    <text evidence="4">The sequence shown here is derived from an EMBL/GenBank/DDBJ whole genome shotgun (WGS) entry which is preliminary data.</text>
</comment>
<dbReference type="InterPro" id="IPR036663">
    <property type="entry name" value="Fumarylacetoacetase_C_sf"/>
</dbReference>
<feature type="domain" description="Fumarylacetoacetase-like C-terminal" evidence="3">
    <location>
        <begin position="72"/>
        <end position="275"/>
    </location>
</feature>
<name>A0A4R6S8Q9_9MICO</name>
<dbReference type="FunFam" id="3.90.850.10:FF:000002">
    <property type="entry name" value="2-hydroxyhepta-2,4-diene-1,7-dioate isomerase"/>
    <property type="match status" value="1"/>
</dbReference>
<keyword evidence="5" id="KW-1185">Reference proteome</keyword>
<evidence type="ECO:0000313" key="4">
    <source>
        <dbReference type="EMBL" id="TDP95687.1"/>
    </source>
</evidence>
<dbReference type="GO" id="GO:0046872">
    <property type="term" value="F:metal ion binding"/>
    <property type="evidence" value="ECO:0007669"/>
    <property type="project" value="UniProtKB-KW"/>
</dbReference>